<accession>A0A8T4KSW2</accession>
<dbReference type="Gene3D" id="1.10.150.520">
    <property type="match status" value="1"/>
</dbReference>
<comment type="caution">
    <text evidence="6">The sequence shown here is derived from an EMBL/GenBank/DDBJ whole genome shotgun (WGS) entry which is preliminary data.</text>
</comment>
<dbReference type="GO" id="GO:0046872">
    <property type="term" value="F:metal ion binding"/>
    <property type="evidence" value="ECO:0007669"/>
    <property type="project" value="UniProtKB-KW"/>
</dbReference>
<reference evidence="6" key="1">
    <citation type="submission" date="2021-03" db="EMBL/GenBank/DDBJ databases">
        <authorList>
            <person name="Jaffe A."/>
        </authorList>
    </citation>
    <scope>NUCLEOTIDE SEQUENCE</scope>
    <source>
        <strain evidence="6">RIFCSPLOWO2_01_FULL_43_13</strain>
    </source>
</reference>
<evidence type="ECO:0000256" key="2">
    <source>
        <dbReference type="ARBA" id="ARBA00007958"/>
    </source>
</evidence>
<dbReference type="PANTHER" id="PTHR46470">
    <property type="entry name" value="N-ACYLNEURAMINATE-9-PHOSPHATASE"/>
    <property type="match status" value="1"/>
</dbReference>
<dbReference type="AlphaFoldDB" id="A0A8T4KSW2"/>
<dbReference type="InterPro" id="IPR023214">
    <property type="entry name" value="HAD_sf"/>
</dbReference>
<keyword evidence="5" id="KW-0460">Magnesium</keyword>
<dbReference type="GO" id="GO:0016791">
    <property type="term" value="F:phosphatase activity"/>
    <property type="evidence" value="ECO:0007669"/>
    <property type="project" value="TreeGrafter"/>
</dbReference>
<evidence type="ECO:0000256" key="3">
    <source>
        <dbReference type="ARBA" id="ARBA00022723"/>
    </source>
</evidence>
<dbReference type="Gene3D" id="3.40.50.1000">
    <property type="entry name" value="HAD superfamily/HAD-like"/>
    <property type="match status" value="1"/>
</dbReference>
<dbReference type="Proteomes" id="UP000680185">
    <property type="component" value="Unassembled WGS sequence"/>
</dbReference>
<proteinExistence type="inferred from homology"/>
<reference evidence="6" key="2">
    <citation type="submission" date="2021-05" db="EMBL/GenBank/DDBJ databases">
        <title>Protein family content uncovers lineage relationships and bacterial pathway maintenance mechanisms in DPANN archaea.</title>
        <authorList>
            <person name="Castelle C.J."/>
            <person name="Meheust R."/>
            <person name="Jaffe A.L."/>
            <person name="Seitz K."/>
            <person name="Gong X."/>
            <person name="Baker B.J."/>
            <person name="Banfield J.F."/>
        </authorList>
    </citation>
    <scope>NUCLEOTIDE SEQUENCE</scope>
    <source>
        <strain evidence="6">RIFCSPLOWO2_01_FULL_43_13</strain>
    </source>
</reference>
<keyword evidence="3" id="KW-0479">Metal-binding</keyword>
<dbReference type="SUPFAM" id="SSF56784">
    <property type="entry name" value="HAD-like"/>
    <property type="match status" value="1"/>
</dbReference>
<evidence type="ECO:0000313" key="6">
    <source>
        <dbReference type="EMBL" id="MBS3058123.1"/>
    </source>
</evidence>
<dbReference type="InterPro" id="IPR036412">
    <property type="entry name" value="HAD-like_sf"/>
</dbReference>
<comment type="cofactor">
    <cofactor evidence="1">
        <name>Mg(2+)</name>
        <dbReference type="ChEBI" id="CHEBI:18420"/>
    </cofactor>
</comment>
<dbReference type="NCBIfam" id="TIGR01549">
    <property type="entry name" value="HAD-SF-IA-v1"/>
    <property type="match status" value="1"/>
</dbReference>
<name>A0A8T4KSW2_9ARCH</name>
<dbReference type="GO" id="GO:0044281">
    <property type="term" value="P:small molecule metabolic process"/>
    <property type="evidence" value="ECO:0007669"/>
    <property type="project" value="UniProtKB-ARBA"/>
</dbReference>
<gene>
    <name evidence="6" type="ORF">J4478_01855</name>
</gene>
<dbReference type="SFLD" id="SFLDS00003">
    <property type="entry name" value="Haloacid_Dehalogenase"/>
    <property type="match status" value="1"/>
</dbReference>
<evidence type="ECO:0000313" key="7">
    <source>
        <dbReference type="Proteomes" id="UP000680185"/>
    </source>
</evidence>
<dbReference type="PANTHER" id="PTHR46470:SF2">
    <property type="entry name" value="GLYCERALDEHYDE 3-PHOSPHATE PHOSPHATASE"/>
    <property type="match status" value="1"/>
</dbReference>
<keyword evidence="4 6" id="KW-0378">Hydrolase</keyword>
<dbReference type="Pfam" id="PF00702">
    <property type="entry name" value="Hydrolase"/>
    <property type="match status" value="1"/>
</dbReference>
<comment type="similarity">
    <text evidence="2">Belongs to the HAD-like hydrolase superfamily.</text>
</comment>
<dbReference type="EMBL" id="JAGVWB010000011">
    <property type="protein sequence ID" value="MBS3058123.1"/>
    <property type="molecule type" value="Genomic_DNA"/>
</dbReference>
<evidence type="ECO:0000256" key="1">
    <source>
        <dbReference type="ARBA" id="ARBA00001946"/>
    </source>
</evidence>
<evidence type="ECO:0000256" key="4">
    <source>
        <dbReference type="ARBA" id="ARBA00022801"/>
    </source>
</evidence>
<dbReference type="InterPro" id="IPR051400">
    <property type="entry name" value="HAD-like_hydrolase"/>
</dbReference>
<protein>
    <submittedName>
        <fullName evidence="6">HAD-IA family hydrolase</fullName>
    </submittedName>
</protein>
<dbReference type="InterPro" id="IPR006439">
    <property type="entry name" value="HAD-SF_hydro_IA"/>
</dbReference>
<organism evidence="6 7">
    <name type="scientific">Candidatus Iainarchaeum sp</name>
    <dbReference type="NCBI Taxonomy" id="3101447"/>
    <lineage>
        <taxon>Archaea</taxon>
        <taxon>Candidatus Iainarchaeota</taxon>
        <taxon>Candidatus Iainarchaeia</taxon>
        <taxon>Candidatus Iainarchaeales</taxon>
        <taxon>Candidatus Iainarchaeaceae</taxon>
        <taxon>Candidatus Iainarchaeum</taxon>
    </lineage>
</organism>
<dbReference type="SFLD" id="SFLDG01129">
    <property type="entry name" value="C1.5:_HAD__Beta-PGM__Phosphata"/>
    <property type="match status" value="1"/>
</dbReference>
<sequence length="242" mass="27667">MSIKCVIFDWGDTLANSSEAVKKTRLAFPYARVLKNKGFNFPKTRMEKAMEEMREKTKNIPFHLKTKHKLVYANAFLKALGIKPSKKLASACENSFIEEKQKHTRLLPGARQTLDFLKSKGIIPCAITNSRNELNRKTAKKLGIRKYFRHFIMSHEFGSIKSELKIFHALLKKLNKGRKEKIKASECLMVGDNVLEDGAAKRVGMKVAILKPTMHKGEHLERVKPDYLINSLSEIRKIVKEG</sequence>
<evidence type="ECO:0000256" key="5">
    <source>
        <dbReference type="ARBA" id="ARBA00022842"/>
    </source>
</evidence>